<keyword evidence="2" id="KW-1185">Reference proteome</keyword>
<sequence length="51" mass="5929">MEKLEEVCWSSGIMRFRLGGSRKTQQFYTERGLVESFSTDQNESFGSFRAN</sequence>
<dbReference type="EMBL" id="CAWUPB010000994">
    <property type="protein sequence ID" value="CAK7335433.1"/>
    <property type="molecule type" value="Genomic_DNA"/>
</dbReference>
<accession>A0AAV1RHC2</accession>
<dbReference type="AlphaFoldDB" id="A0AAV1RHC2"/>
<gene>
    <name evidence="1" type="ORF">DCAF_LOCUS10427</name>
</gene>
<name>A0AAV1RHC2_9ROSI</name>
<evidence type="ECO:0000313" key="1">
    <source>
        <dbReference type="EMBL" id="CAK7335433.1"/>
    </source>
</evidence>
<dbReference type="Proteomes" id="UP001314170">
    <property type="component" value="Unassembled WGS sequence"/>
</dbReference>
<comment type="caution">
    <text evidence="1">The sequence shown here is derived from an EMBL/GenBank/DDBJ whole genome shotgun (WGS) entry which is preliminary data.</text>
</comment>
<proteinExistence type="predicted"/>
<organism evidence="1 2">
    <name type="scientific">Dovyalis caffra</name>
    <dbReference type="NCBI Taxonomy" id="77055"/>
    <lineage>
        <taxon>Eukaryota</taxon>
        <taxon>Viridiplantae</taxon>
        <taxon>Streptophyta</taxon>
        <taxon>Embryophyta</taxon>
        <taxon>Tracheophyta</taxon>
        <taxon>Spermatophyta</taxon>
        <taxon>Magnoliopsida</taxon>
        <taxon>eudicotyledons</taxon>
        <taxon>Gunneridae</taxon>
        <taxon>Pentapetalae</taxon>
        <taxon>rosids</taxon>
        <taxon>fabids</taxon>
        <taxon>Malpighiales</taxon>
        <taxon>Salicaceae</taxon>
        <taxon>Flacourtieae</taxon>
        <taxon>Dovyalis</taxon>
    </lineage>
</organism>
<reference evidence="1 2" key="1">
    <citation type="submission" date="2024-01" db="EMBL/GenBank/DDBJ databases">
        <authorList>
            <person name="Waweru B."/>
        </authorList>
    </citation>
    <scope>NUCLEOTIDE SEQUENCE [LARGE SCALE GENOMIC DNA]</scope>
</reference>
<evidence type="ECO:0000313" key="2">
    <source>
        <dbReference type="Proteomes" id="UP001314170"/>
    </source>
</evidence>
<protein>
    <submittedName>
        <fullName evidence="1">Uncharacterized protein</fullName>
    </submittedName>
</protein>